<evidence type="ECO:0000313" key="4">
    <source>
        <dbReference type="Proteomes" id="UP001479436"/>
    </source>
</evidence>
<dbReference type="Gene3D" id="1.25.10.10">
    <property type="entry name" value="Leucine-rich Repeat Variant"/>
    <property type="match status" value="1"/>
</dbReference>
<name>A0ABR2VTH3_9FUNG</name>
<dbReference type="SUPFAM" id="SSF48371">
    <property type="entry name" value="ARM repeat"/>
    <property type="match status" value="1"/>
</dbReference>
<dbReference type="InterPro" id="IPR011989">
    <property type="entry name" value="ARM-like"/>
</dbReference>
<organism evidence="3 4">
    <name type="scientific">Basidiobolus ranarum</name>
    <dbReference type="NCBI Taxonomy" id="34480"/>
    <lineage>
        <taxon>Eukaryota</taxon>
        <taxon>Fungi</taxon>
        <taxon>Fungi incertae sedis</taxon>
        <taxon>Zoopagomycota</taxon>
        <taxon>Entomophthoromycotina</taxon>
        <taxon>Basidiobolomycetes</taxon>
        <taxon>Basidiobolales</taxon>
        <taxon>Basidiobolaceae</taxon>
        <taxon>Basidiobolus</taxon>
    </lineage>
</organism>
<comment type="caution">
    <text evidence="3">The sequence shown here is derived from an EMBL/GenBank/DDBJ whole genome shotgun (WGS) entry which is preliminary data.</text>
</comment>
<evidence type="ECO:0000256" key="1">
    <source>
        <dbReference type="ARBA" id="ARBA00008878"/>
    </source>
</evidence>
<dbReference type="InterPro" id="IPR028268">
    <property type="entry name" value="Pianissimo_fam"/>
</dbReference>
<comment type="similarity">
    <text evidence="1">Belongs to the RICTOR family.</text>
</comment>
<protein>
    <recommendedName>
        <fullName evidence="2">Rapamycin-insensitive companion of mTOR N-terminal domain-containing protein</fullName>
    </recommendedName>
</protein>
<dbReference type="PANTHER" id="PTHR13298">
    <property type="entry name" value="CYTOSOLIC REGULATOR PIANISSIMO"/>
    <property type="match status" value="1"/>
</dbReference>
<evidence type="ECO:0000313" key="3">
    <source>
        <dbReference type="EMBL" id="KAK9701524.1"/>
    </source>
</evidence>
<gene>
    <name evidence="3" type="ORF">K7432_011683</name>
</gene>
<feature type="domain" description="Rapamycin-insensitive companion of mTOR N-terminal" evidence="2">
    <location>
        <begin position="26"/>
        <end position="376"/>
    </location>
</feature>
<keyword evidence="4" id="KW-1185">Reference proteome</keyword>
<evidence type="ECO:0000259" key="2">
    <source>
        <dbReference type="SMART" id="SM01308"/>
    </source>
</evidence>
<feature type="non-terminal residue" evidence="3">
    <location>
        <position position="483"/>
    </location>
</feature>
<dbReference type="EMBL" id="JASJQH010007807">
    <property type="protein sequence ID" value="KAK9701524.1"/>
    <property type="molecule type" value="Genomic_DNA"/>
</dbReference>
<sequence>MTIADSNLEELAQKSGDSKIPGQERLEHLNVLTELVKHEASKLSQDQTLTVLKSLRLCLGEQNKEIRWMGFRLCRYLLLSPHSPSIMLELHVDLFIIRTLMRDQKFDPEREQALKLTRGLLSCPETSKFIKPGIVRALIAIAEQPDDRIRLVCLETLCELMIQNVELVVSCGGIRVVLQALMDGPKEIIDPLVMTLLYVVDKPHSRVYIRPAVDLEMVISSFTDTYTLVQGYEERLKSHARIVSTFLKSWTGLIYLCMDDKKAIKSIILSLKSPLKETKKIVLEMLFELFRFKYPKNPTRAMKELNQIYIQSSGNTRVNDGLDLVEHHLAILLIMFVDAGLIEILIELIEGETKNTSEIATILVAQVLQLGNRLLPGSYGPKIQALPRLFKMAASFGDEKLRHVATDALSQIDNMRRLDQHSVNGAADRSGKLKNREQRQVEQAKIRVGKQIDDLQFRNMLNDTQVLNEKEYTKWNWDLILEL</sequence>
<dbReference type="Proteomes" id="UP001479436">
    <property type="component" value="Unassembled WGS sequence"/>
</dbReference>
<dbReference type="InterPro" id="IPR028267">
    <property type="entry name" value="Pianissimo_N"/>
</dbReference>
<proteinExistence type="inferred from homology"/>
<reference evidence="3 4" key="1">
    <citation type="submission" date="2023-04" db="EMBL/GenBank/DDBJ databases">
        <title>Genome of Basidiobolus ranarum AG-B5.</title>
        <authorList>
            <person name="Stajich J.E."/>
            <person name="Carter-House D."/>
            <person name="Gryganskyi A."/>
        </authorList>
    </citation>
    <scope>NUCLEOTIDE SEQUENCE [LARGE SCALE GENOMIC DNA]</scope>
    <source>
        <strain evidence="3 4">AG-B5</strain>
    </source>
</reference>
<dbReference type="Pfam" id="PF14664">
    <property type="entry name" value="RICTOR_N"/>
    <property type="match status" value="1"/>
</dbReference>
<dbReference type="InterPro" id="IPR016024">
    <property type="entry name" value="ARM-type_fold"/>
</dbReference>
<dbReference type="SMART" id="SM01308">
    <property type="entry name" value="RICTOR_N"/>
    <property type="match status" value="1"/>
</dbReference>
<accession>A0ABR2VTH3</accession>
<dbReference type="PANTHER" id="PTHR13298:SF11">
    <property type="entry name" value="RAPAMYCIN-INSENSITIVE COMPANION OF MTOR"/>
    <property type="match status" value="1"/>
</dbReference>